<evidence type="ECO:0000313" key="3">
    <source>
        <dbReference type="Proteomes" id="UP000604046"/>
    </source>
</evidence>
<dbReference type="EMBL" id="CAJNDS010002642">
    <property type="protein sequence ID" value="CAE7554856.1"/>
    <property type="molecule type" value="Genomic_DNA"/>
</dbReference>
<proteinExistence type="predicted"/>
<organism evidence="2 3">
    <name type="scientific">Symbiodinium natans</name>
    <dbReference type="NCBI Taxonomy" id="878477"/>
    <lineage>
        <taxon>Eukaryota</taxon>
        <taxon>Sar</taxon>
        <taxon>Alveolata</taxon>
        <taxon>Dinophyceae</taxon>
        <taxon>Suessiales</taxon>
        <taxon>Symbiodiniaceae</taxon>
        <taxon>Symbiodinium</taxon>
    </lineage>
</organism>
<comment type="caution">
    <text evidence="2">The sequence shown here is derived from an EMBL/GenBank/DDBJ whole genome shotgun (WGS) entry which is preliminary data.</text>
</comment>
<protein>
    <submittedName>
        <fullName evidence="2">Uncharacterized protein</fullName>
    </submittedName>
</protein>
<keyword evidence="3" id="KW-1185">Reference proteome</keyword>
<dbReference type="OrthoDB" id="417616at2759"/>
<gene>
    <name evidence="2" type="ORF">SNAT2548_LOCUS31170</name>
</gene>
<evidence type="ECO:0000256" key="1">
    <source>
        <dbReference type="SAM" id="MobiDB-lite"/>
    </source>
</evidence>
<dbReference type="Proteomes" id="UP000604046">
    <property type="component" value="Unassembled WGS sequence"/>
</dbReference>
<reference evidence="2" key="1">
    <citation type="submission" date="2021-02" db="EMBL/GenBank/DDBJ databases">
        <authorList>
            <person name="Dougan E. K."/>
            <person name="Rhodes N."/>
            <person name="Thang M."/>
            <person name="Chan C."/>
        </authorList>
    </citation>
    <scope>NUCLEOTIDE SEQUENCE</scope>
</reference>
<evidence type="ECO:0000313" key="2">
    <source>
        <dbReference type="EMBL" id="CAE7554856.1"/>
    </source>
</evidence>
<sequence>MIPERLTFASDGIVMPYVVSPPVAGAPGDRSSHVICIPVLRREGGLILALPADTVPPVLRDAGQLPDASGLLGPSAVLDVEAVEENEDGAEVLLGFQLPVLVADFQDEAVRYMAPFDPSAHQDATPFSLDHPQAFPECSALVALTLSWVRTQIGERTAFYSAAEGEEEAAAADAELLPALAKASPSPKNPAAKPKRITTAQLAEKVGSLPALTAQLQSVADRQLSLEEKVASGAQAAASAPPPPAHRLPSRFPYRSQVPCQDHQPDPTAPLNSRDCDGPSFAANDTVPTHGRLPGHPRPGRNTVCFNSWGLSLAFRVLRTGSPFAVSLAPLLHLLPASRVSPPKALFPLPLPYFGLFRQPGPHLGSRARHRLAVRRATFVLVAALNHLHSSGAPVPKDAVRRLPNVNQAKALVYLEKLVKAFGATEDVHLPSASRRSSELLARLGELSERLTTLGFSVDRYGAAFPGLNDPADVRGALSPYRGLDSSRLVLSGTANWDPSPHLDSSLYLAFREPQSLLLPSIPPVAGEVPKLHLENPSEVLSVARLWDVNNLLVLSPQGPPPERPFEGVRIFNSLKSASTDRQIGDRRGRNMCEGTIPGPSRFLPSGVMFSCLHIDPFKERLSLNAADRKDFYHQLRVPLRRALTNVLVPPLEASLLKDTKAFHDLTVRSQGKKLWPNGVFACFGAVLQGDALGVEYATSSHQNLLAAHGLLSEDSQICNGVPFPVGGPQSLVEGLVIDDYFAISKVAVPEDGSPPAAVRAFELAKAIYQKEGLLGSDPKDIRDASQAVLVGAELDASKATRALGLALSGAPKSKRLAMSCVTLELARLPATADHLHMCVLGGWVSILLYRRPLMSLLSRSFQLVDSSSVVPGHSRVIPQPRAIASELAMLSVLAPLAVADLSAPWSEALFATDSSDLKGAIVSAQVPATLTQRLWTSALKVSENARLLSRERAALMRFDPEFEILPDPQRPSAARVRRPLALRFHFIEVGVGSGKVTARLRDRGWATGPVLNISESPEYDWSSAQVFLWVVHLVSSGLVDAVLLTPPSATFSAAKNPPLRTYRQPLGIHPTESRTHLCTVLALRSLCLLRVCHRHGVPAALEQPRNSKISRLKTWTDIAALPQASEVFTVGCAFGSPCLKPWRFLAVAFSLQSLARRCSRDHTHAATKASDVYPDSLAVALADAFEKAIRQRHVALEDCALDTEGLESPLVNDLAISLTWCPVKVWKWKRATHINLLEGSCIYRLLLLLARSGGPLRFATLCDSNVARCAVQKGRSPSSGLSKTLRRIAAAALAFGLYPQVPFCPTRLMPADHPTRDTPIPRPGLSIVTPDWDAAEIRALSSLPKLRRWAANWLLQPAWDVAYAWRKAEPTTHHTAMPWQILLGLIAVIGETLQSLRSDLLLKEPKTRFRQARHQSVRIDQPDLLRLIDSVFGNRFRAICKAIHLPTERAPGRPHLELASLRAGGATWLMLQTEDAELTRRRGRWLSSKIAEIYIQEASALQLLPTLDAVSRSLVFQALSSFPTLVQKAEFFLKTGVPVSIWYELLAADMHA</sequence>
<name>A0A812U3Q2_9DINO</name>
<feature type="region of interest" description="Disordered" evidence="1">
    <location>
        <begin position="233"/>
        <end position="299"/>
    </location>
</feature>
<accession>A0A812U3Q2</accession>